<evidence type="ECO:0000256" key="1">
    <source>
        <dbReference type="SAM" id="MobiDB-lite"/>
    </source>
</evidence>
<dbReference type="AlphaFoldDB" id="A0AAE0Z978"/>
<reference evidence="2" key="1">
    <citation type="journal article" date="2023" name="G3 (Bethesda)">
        <title>A reference genome for the long-term kleptoplast-retaining sea slug Elysia crispata morphotype clarki.</title>
        <authorList>
            <person name="Eastman K.E."/>
            <person name="Pendleton A.L."/>
            <person name="Shaikh M.A."/>
            <person name="Suttiyut T."/>
            <person name="Ogas R."/>
            <person name="Tomko P."/>
            <person name="Gavelis G."/>
            <person name="Widhalm J.R."/>
            <person name="Wisecaver J.H."/>
        </authorList>
    </citation>
    <scope>NUCLEOTIDE SEQUENCE</scope>
    <source>
        <strain evidence="2">ECLA1</strain>
    </source>
</reference>
<accession>A0AAE0Z978</accession>
<sequence>MWTEQAQLGEMFQVQKDKGEDLPGRNQRLVLLLSCTKGLTSFRLGPGVARAPQSPQMGAVNWTRLICLDSSLLERSQAWPSSSSFLPSLAKPETGGSRWCHRSPAPHSTEPVVGSRRAASRGKTRNSRGEWRTRGRRVLEVYDRTVMCLDSGSSWRVCG</sequence>
<comment type="caution">
    <text evidence="2">The sequence shown here is derived from an EMBL/GenBank/DDBJ whole genome shotgun (WGS) entry which is preliminary data.</text>
</comment>
<dbReference type="EMBL" id="JAWDGP010004362">
    <property type="protein sequence ID" value="KAK3764965.1"/>
    <property type="molecule type" value="Genomic_DNA"/>
</dbReference>
<proteinExistence type="predicted"/>
<organism evidence="2 3">
    <name type="scientific">Elysia crispata</name>
    <name type="common">lettuce slug</name>
    <dbReference type="NCBI Taxonomy" id="231223"/>
    <lineage>
        <taxon>Eukaryota</taxon>
        <taxon>Metazoa</taxon>
        <taxon>Spiralia</taxon>
        <taxon>Lophotrochozoa</taxon>
        <taxon>Mollusca</taxon>
        <taxon>Gastropoda</taxon>
        <taxon>Heterobranchia</taxon>
        <taxon>Euthyneura</taxon>
        <taxon>Panpulmonata</taxon>
        <taxon>Sacoglossa</taxon>
        <taxon>Placobranchoidea</taxon>
        <taxon>Plakobranchidae</taxon>
        <taxon>Elysia</taxon>
    </lineage>
</organism>
<dbReference type="Proteomes" id="UP001283361">
    <property type="component" value="Unassembled WGS sequence"/>
</dbReference>
<evidence type="ECO:0000313" key="3">
    <source>
        <dbReference type="Proteomes" id="UP001283361"/>
    </source>
</evidence>
<gene>
    <name evidence="2" type="ORF">RRG08_011052</name>
</gene>
<protein>
    <submittedName>
        <fullName evidence="2">Uncharacterized protein</fullName>
    </submittedName>
</protein>
<feature type="region of interest" description="Disordered" evidence="1">
    <location>
        <begin position="96"/>
        <end position="131"/>
    </location>
</feature>
<keyword evidence="3" id="KW-1185">Reference proteome</keyword>
<name>A0AAE0Z978_9GAST</name>
<evidence type="ECO:0000313" key="2">
    <source>
        <dbReference type="EMBL" id="KAK3764965.1"/>
    </source>
</evidence>